<dbReference type="Proteomes" id="UP000004892">
    <property type="component" value="Unassembled WGS sequence"/>
</dbReference>
<dbReference type="RefSeq" id="WP_009137660.1">
    <property type="nucleotide sequence ID" value="NZ_JH594597.1"/>
</dbReference>
<protein>
    <recommendedName>
        <fullName evidence="3">FrrB</fullName>
    </recommendedName>
</protein>
<keyword evidence="2" id="KW-1185">Reference proteome</keyword>
<dbReference type="EMBL" id="ADMC01000027">
    <property type="protein sequence ID" value="EHP45929.1"/>
    <property type="molecule type" value="Genomic_DNA"/>
</dbReference>
<gene>
    <name evidence="1" type="ORF">HMPREF9449_02515</name>
</gene>
<evidence type="ECO:0008006" key="3">
    <source>
        <dbReference type="Google" id="ProtNLM"/>
    </source>
</evidence>
<reference evidence="1 2" key="1">
    <citation type="submission" date="2012-01" db="EMBL/GenBank/DDBJ databases">
        <title>The Genome Sequence of Odoribacter laneus YIT 12061.</title>
        <authorList>
            <consortium name="The Broad Institute Genome Sequencing Platform"/>
            <person name="Earl A."/>
            <person name="Ward D."/>
            <person name="Feldgarden M."/>
            <person name="Gevers D."/>
            <person name="Morotomi M."/>
            <person name="Young S.K."/>
            <person name="Zeng Q."/>
            <person name="Gargeya S."/>
            <person name="Fitzgerald M."/>
            <person name="Haas B."/>
            <person name="Abouelleil A."/>
            <person name="Alvarado L."/>
            <person name="Arachchi H.M."/>
            <person name="Berlin A."/>
            <person name="Chapman S.B."/>
            <person name="Gearin G."/>
            <person name="Goldberg J."/>
            <person name="Griggs A."/>
            <person name="Gujja S."/>
            <person name="Hansen M."/>
            <person name="Heiman D."/>
            <person name="Howarth C."/>
            <person name="Larimer J."/>
            <person name="Lui A."/>
            <person name="MacDonald P.J.P."/>
            <person name="McCowen C."/>
            <person name="Montmayeur A."/>
            <person name="Murphy C."/>
            <person name="Neiman D."/>
            <person name="Pearson M."/>
            <person name="Priest M."/>
            <person name="Roberts A."/>
            <person name="Saif S."/>
            <person name="Shea T."/>
            <person name="Sisk P."/>
            <person name="Stolte C."/>
            <person name="Sykes S."/>
            <person name="Wortman J."/>
            <person name="Nusbaum C."/>
            <person name="Birren B."/>
        </authorList>
    </citation>
    <scope>NUCLEOTIDE SEQUENCE [LARGE SCALE GENOMIC DNA]</scope>
    <source>
        <strain evidence="1 2">YIT 12061</strain>
    </source>
</reference>
<dbReference type="STRING" id="742817.HMPREF9449_02515"/>
<dbReference type="eggNOG" id="ENOG502ZX9Y">
    <property type="taxonomic scope" value="Bacteria"/>
</dbReference>
<evidence type="ECO:0000313" key="1">
    <source>
        <dbReference type="EMBL" id="EHP45929.1"/>
    </source>
</evidence>
<dbReference type="SUPFAM" id="SSF56935">
    <property type="entry name" value="Porins"/>
    <property type="match status" value="1"/>
</dbReference>
<name>H1DJS9_9BACT</name>
<accession>H1DJS9</accession>
<comment type="caution">
    <text evidence="1">The sequence shown here is derived from an EMBL/GenBank/DDBJ whole genome shotgun (WGS) entry which is preliminary data.</text>
</comment>
<dbReference type="GeneID" id="98070053"/>
<proteinExistence type="predicted"/>
<dbReference type="AlphaFoldDB" id="H1DJS9"/>
<dbReference type="PATRIC" id="fig|742817.3.peg.2694"/>
<evidence type="ECO:0000313" key="2">
    <source>
        <dbReference type="Proteomes" id="UP000004892"/>
    </source>
</evidence>
<organism evidence="1 2">
    <name type="scientific">Odoribacter laneus YIT 12061</name>
    <dbReference type="NCBI Taxonomy" id="742817"/>
    <lineage>
        <taxon>Bacteria</taxon>
        <taxon>Pseudomonadati</taxon>
        <taxon>Bacteroidota</taxon>
        <taxon>Bacteroidia</taxon>
        <taxon>Bacteroidales</taxon>
        <taxon>Odoribacteraceae</taxon>
        <taxon>Odoribacter</taxon>
    </lineage>
</organism>
<sequence>MKRVLKTGIVIMGIAFLVPSLKAQEKKGVSFQVSGDVVSSYVWRGAYNAGASVQPTLGMSIGNFSFTAWGSKEISDTHKEIDLTAAYSFGKFGIAVTDYWWDGEKIGNEHAEETNNNYFHFDNHITAHYIEAGLNYKISENFSLSIAWNTMFWGADKKGNGDQNYSSYVELNYPFEVKGIALNATLGISPYDSDLYGVSSFAVCNLALGATKDIKISSSFSLPLFAKLIFDPAHEDTHMVLGFTLR</sequence>
<dbReference type="HOGENOM" id="CLU_082062_0_0_10"/>